<feature type="domain" description="DUF4806" evidence="2">
    <location>
        <begin position="604"/>
        <end position="672"/>
    </location>
</feature>
<evidence type="ECO:0000259" key="2">
    <source>
        <dbReference type="Pfam" id="PF16064"/>
    </source>
</evidence>
<dbReference type="PANTHER" id="PTHR33053:SF24">
    <property type="entry name" value="TRANSPOSASE DOMAIN-CONTAINING PROTEIN"/>
    <property type="match status" value="1"/>
</dbReference>
<dbReference type="OrthoDB" id="6576929at2759"/>
<proteinExistence type="predicted"/>
<keyword evidence="4" id="KW-1185">Reference proteome</keyword>
<accession>A0A9P0FDQ5</accession>
<evidence type="ECO:0000313" key="4">
    <source>
        <dbReference type="Proteomes" id="UP001154078"/>
    </source>
</evidence>
<protein>
    <recommendedName>
        <fullName evidence="2">DUF4806 domain-containing protein</fullName>
    </recommendedName>
</protein>
<evidence type="ECO:0000313" key="3">
    <source>
        <dbReference type="EMBL" id="CAH0549748.1"/>
    </source>
</evidence>
<sequence>MYRKPLIHLSERQKRNLRQQIKTGILNLTSVKSPIPKTQDLIAGTSKTCSSISNPDVADSIDNIFVNTTLVDSSFGTTSPEISSEESDEEQTKCLCGDCRASMSTELISNLNDWVLECNIALIHVTKLLKILKNHNLNVPGDARTLLSTPRNLEVMNLDPGSYYHMNLKESVLKDLNSLPKDVDIPLTLKLNVNVDGLPLTKSSGSQFWPILGWLEPNTFKEIKMVPFVIGIYHGFHKPKSSNDFLKMFVDEYNFIKESGIDWNGKTIKIELNAFICDTPARAFITQTKGHNGYHGCGKCTQEGDFLNNRMTFCQLGYPLRTNKSFREKEDEDHHLGTSILEKLDIDMVSQIPLDYMHLVCLGIMKRLLQFWHKGKQDMNFAVVKFLNNDGDEELFSEVPSNWLTKNNSHCYWPPKHHTLYISKMFPPQEDWDEYEVEVECFCETYAEAKQKAEGTQNTQNESLEGRGCRIPKPRDYFSPAEEEMRAKKLKGKKTISEDNINFNSFLKNLNEESQEIIENHETAPQIIYIEDKDSDILREFKMTNPTQENTIDEGLPKNLFENNEKKIDKIINLLAEIKLDIVEIKERMDVSFPQKEEEIEISLSFPLKNLTELESFEEQLKTDKSILKSYQKFIKTIGGHDHKDFVSRFCKKLLTNSLAECCSWLGRKNNYAVGNLEITNQAFGIIHQKTKCTRKDYETTFAEWLRHAKQRRLREETKNN</sequence>
<feature type="compositionally biased region" description="Basic and acidic residues" evidence="1">
    <location>
        <begin position="464"/>
        <end position="476"/>
    </location>
</feature>
<name>A0A9P0FDQ5_BRAAE</name>
<dbReference type="EMBL" id="OV121142">
    <property type="protein sequence ID" value="CAH0549748.1"/>
    <property type="molecule type" value="Genomic_DNA"/>
</dbReference>
<feature type="compositionally biased region" description="Polar residues" evidence="1">
    <location>
        <begin position="454"/>
        <end position="463"/>
    </location>
</feature>
<reference evidence="3" key="1">
    <citation type="submission" date="2021-12" db="EMBL/GenBank/DDBJ databases">
        <authorList>
            <person name="King R."/>
        </authorList>
    </citation>
    <scope>NUCLEOTIDE SEQUENCE</scope>
</reference>
<dbReference type="Proteomes" id="UP001154078">
    <property type="component" value="Chromosome 11"/>
</dbReference>
<organism evidence="3 4">
    <name type="scientific">Brassicogethes aeneus</name>
    <name type="common">Rape pollen beetle</name>
    <name type="synonym">Meligethes aeneus</name>
    <dbReference type="NCBI Taxonomy" id="1431903"/>
    <lineage>
        <taxon>Eukaryota</taxon>
        <taxon>Metazoa</taxon>
        <taxon>Ecdysozoa</taxon>
        <taxon>Arthropoda</taxon>
        <taxon>Hexapoda</taxon>
        <taxon>Insecta</taxon>
        <taxon>Pterygota</taxon>
        <taxon>Neoptera</taxon>
        <taxon>Endopterygota</taxon>
        <taxon>Coleoptera</taxon>
        <taxon>Polyphaga</taxon>
        <taxon>Cucujiformia</taxon>
        <taxon>Nitidulidae</taxon>
        <taxon>Meligethinae</taxon>
        <taxon>Brassicogethes</taxon>
    </lineage>
</organism>
<dbReference type="InterPro" id="IPR032071">
    <property type="entry name" value="DUF4806"/>
</dbReference>
<feature type="region of interest" description="Disordered" evidence="1">
    <location>
        <begin position="454"/>
        <end position="476"/>
    </location>
</feature>
<gene>
    <name evidence="3" type="ORF">MELIAE_LOCUS2792</name>
</gene>
<evidence type="ECO:0000256" key="1">
    <source>
        <dbReference type="SAM" id="MobiDB-lite"/>
    </source>
</evidence>
<dbReference type="Pfam" id="PF16064">
    <property type="entry name" value="DUF4806"/>
    <property type="match status" value="1"/>
</dbReference>
<dbReference type="PANTHER" id="PTHR33053">
    <property type="entry name" value="PROTEIN, PUTATIVE-RELATED"/>
    <property type="match status" value="1"/>
</dbReference>
<dbReference type="AlphaFoldDB" id="A0A9P0FDQ5"/>